<evidence type="ECO:0000259" key="2">
    <source>
        <dbReference type="PROSITE" id="PS50937"/>
    </source>
</evidence>
<dbReference type="InterPro" id="IPR047057">
    <property type="entry name" value="MerR_fam"/>
</dbReference>
<sequence length="280" mass="32248">MYGLTTNKERAGGKPMEQAMTIQRFSHRTGLPASTLRYYEKEGLIEPHVRGDNGYRFYTEEQIPIALTIHSLRLADVCLRDIREYLRCANAGRAAWLRKWREEIDAKLASLRIARQYLHGIEADEQSVRLVKWEAPVPFLWFPVTIKRQLHPYAEAIQETATAYYRRFGVRPTEAFVRTTSADRLTMNGSIGYRLSKGQEAEVSTDPTAVFLEHDPVLFVTLECLASDAFVCFDLMLLLQKFGFEPAGPKLERYNLKDLNHYQWMIPVLHTQSQCTRSGV</sequence>
<reference evidence="3 4" key="1">
    <citation type="journal article" date="2007" name="Int. J. Syst. Evol. Microbiol.">
        <title>Paenibacillus ginsengarvi sp. nov., isolated from soil from ginseng cultivation.</title>
        <authorList>
            <person name="Yoon M.H."/>
            <person name="Ten L.N."/>
            <person name="Im W.T."/>
        </authorList>
    </citation>
    <scope>NUCLEOTIDE SEQUENCE [LARGE SCALE GENOMIC DNA]</scope>
    <source>
        <strain evidence="3 4">KCTC 13059</strain>
    </source>
</reference>
<dbReference type="InterPro" id="IPR009061">
    <property type="entry name" value="DNA-bd_dom_put_sf"/>
</dbReference>
<dbReference type="GO" id="GO:0003677">
    <property type="term" value="F:DNA binding"/>
    <property type="evidence" value="ECO:0007669"/>
    <property type="project" value="UniProtKB-KW"/>
</dbReference>
<dbReference type="SUPFAM" id="SSF46955">
    <property type="entry name" value="Putative DNA-binding domain"/>
    <property type="match status" value="1"/>
</dbReference>
<evidence type="ECO:0000313" key="3">
    <source>
        <dbReference type="EMBL" id="RKN60377.1"/>
    </source>
</evidence>
<dbReference type="PROSITE" id="PS50937">
    <property type="entry name" value="HTH_MERR_2"/>
    <property type="match status" value="1"/>
</dbReference>
<dbReference type="GO" id="GO:0003700">
    <property type="term" value="F:DNA-binding transcription factor activity"/>
    <property type="evidence" value="ECO:0007669"/>
    <property type="project" value="InterPro"/>
</dbReference>
<gene>
    <name evidence="3" type="ORF">D7M11_35835</name>
</gene>
<feature type="domain" description="HTH merR-type" evidence="2">
    <location>
        <begin position="19"/>
        <end position="88"/>
    </location>
</feature>
<name>A0A3B0AM09_9BACL</name>
<evidence type="ECO:0000313" key="4">
    <source>
        <dbReference type="Proteomes" id="UP000282311"/>
    </source>
</evidence>
<dbReference type="Gene3D" id="1.10.1660.10">
    <property type="match status" value="1"/>
</dbReference>
<dbReference type="PANTHER" id="PTHR30204">
    <property type="entry name" value="REDOX-CYCLING DRUG-SENSING TRANSCRIPTIONAL ACTIVATOR SOXR"/>
    <property type="match status" value="1"/>
</dbReference>
<evidence type="ECO:0000256" key="1">
    <source>
        <dbReference type="ARBA" id="ARBA00023125"/>
    </source>
</evidence>
<dbReference type="InterPro" id="IPR000551">
    <property type="entry name" value="MerR-type_HTH_dom"/>
</dbReference>
<dbReference type="PANTHER" id="PTHR30204:SF93">
    <property type="entry name" value="HTH MERR-TYPE DOMAIN-CONTAINING PROTEIN"/>
    <property type="match status" value="1"/>
</dbReference>
<protein>
    <submittedName>
        <fullName evidence="3">MerR family transcriptional regulator</fullName>
    </submittedName>
</protein>
<dbReference type="Proteomes" id="UP000282311">
    <property type="component" value="Unassembled WGS sequence"/>
</dbReference>
<dbReference type="CDD" id="cd00592">
    <property type="entry name" value="HTH_MerR-like"/>
    <property type="match status" value="1"/>
</dbReference>
<accession>A0A3B0AM09</accession>
<comment type="caution">
    <text evidence="3">The sequence shown here is derived from an EMBL/GenBank/DDBJ whole genome shotgun (WGS) entry which is preliminary data.</text>
</comment>
<keyword evidence="4" id="KW-1185">Reference proteome</keyword>
<proteinExistence type="predicted"/>
<dbReference type="Pfam" id="PF00376">
    <property type="entry name" value="MerR"/>
    <property type="match status" value="1"/>
</dbReference>
<keyword evidence="1" id="KW-0238">DNA-binding</keyword>
<dbReference type="EMBL" id="RBAH01000058">
    <property type="protein sequence ID" value="RKN60377.1"/>
    <property type="molecule type" value="Genomic_DNA"/>
</dbReference>
<dbReference type="SMART" id="SM00422">
    <property type="entry name" value="HTH_MERR"/>
    <property type="match status" value="1"/>
</dbReference>
<dbReference type="AlphaFoldDB" id="A0A3B0AM09"/>
<organism evidence="3 4">
    <name type="scientific">Paenibacillus ginsengarvi</name>
    <dbReference type="NCBI Taxonomy" id="400777"/>
    <lineage>
        <taxon>Bacteria</taxon>
        <taxon>Bacillati</taxon>
        <taxon>Bacillota</taxon>
        <taxon>Bacilli</taxon>
        <taxon>Bacillales</taxon>
        <taxon>Paenibacillaceae</taxon>
        <taxon>Paenibacillus</taxon>
    </lineage>
</organism>